<keyword evidence="2" id="KW-1185">Reference proteome</keyword>
<name>A0A915JRM8_ROMCU</name>
<keyword evidence="1" id="KW-0472">Membrane</keyword>
<protein>
    <submittedName>
        <fullName evidence="3">Uncharacterized protein</fullName>
    </submittedName>
</protein>
<feature type="transmembrane region" description="Helical" evidence="1">
    <location>
        <begin position="30"/>
        <end position="53"/>
    </location>
</feature>
<keyword evidence="1" id="KW-1133">Transmembrane helix</keyword>
<evidence type="ECO:0000313" key="3">
    <source>
        <dbReference type="WBParaSite" id="nRc.2.0.1.t28881-RA"/>
    </source>
</evidence>
<sequence length="126" mass="13498">AQSHATPSARIVFKFCNPPTSTGRLGGGGVLFSGVLILFLVLALVPFSTLDFCDDDELPFKFWHKLRTCPIKLNNSSSSITLTTFKRSSIMAIAGPAYKYSPAYKCSSVEGLAGQRGNCTTTGQCP</sequence>
<organism evidence="2 3">
    <name type="scientific">Romanomermis culicivorax</name>
    <name type="common">Nematode worm</name>
    <dbReference type="NCBI Taxonomy" id="13658"/>
    <lineage>
        <taxon>Eukaryota</taxon>
        <taxon>Metazoa</taxon>
        <taxon>Ecdysozoa</taxon>
        <taxon>Nematoda</taxon>
        <taxon>Enoplea</taxon>
        <taxon>Dorylaimia</taxon>
        <taxon>Mermithida</taxon>
        <taxon>Mermithoidea</taxon>
        <taxon>Mermithidae</taxon>
        <taxon>Romanomermis</taxon>
    </lineage>
</organism>
<accession>A0A915JRM8</accession>
<evidence type="ECO:0000313" key="2">
    <source>
        <dbReference type="Proteomes" id="UP000887565"/>
    </source>
</evidence>
<dbReference type="WBParaSite" id="nRc.2.0.1.t28881-RA">
    <property type="protein sequence ID" value="nRc.2.0.1.t28881-RA"/>
    <property type="gene ID" value="nRc.2.0.1.g28881"/>
</dbReference>
<dbReference type="Proteomes" id="UP000887565">
    <property type="component" value="Unplaced"/>
</dbReference>
<dbReference type="AlphaFoldDB" id="A0A915JRM8"/>
<reference evidence="3" key="1">
    <citation type="submission" date="2022-11" db="UniProtKB">
        <authorList>
            <consortium name="WormBaseParasite"/>
        </authorList>
    </citation>
    <scope>IDENTIFICATION</scope>
</reference>
<keyword evidence="1" id="KW-0812">Transmembrane</keyword>
<proteinExistence type="predicted"/>
<evidence type="ECO:0000256" key="1">
    <source>
        <dbReference type="SAM" id="Phobius"/>
    </source>
</evidence>